<comment type="similarity">
    <text evidence="1">Belongs to the sigma-70 factor family. ECF subfamily.</text>
</comment>
<dbReference type="InterPro" id="IPR036388">
    <property type="entry name" value="WH-like_DNA-bd_sf"/>
</dbReference>
<dbReference type="InterPro" id="IPR013324">
    <property type="entry name" value="RNA_pol_sigma_r3/r4-like"/>
</dbReference>
<keyword evidence="5" id="KW-0804">Transcription</keyword>
<dbReference type="InterPro" id="IPR013249">
    <property type="entry name" value="RNA_pol_sigma70_r4_t2"/>
</dbReference>
<evidence type="ECO:0000256" key="1">
    <source>
        <dbReference type="ARBA" id="ARBA00010641"/>
    </source>
</evidence>
<dbReference type="PANTHER" id="PTHR43133:SF8">
    <property type="entry name" value="RNA POLYMERASE SIGMA FACTOR HI_1459-RELATED"/>
    <property type="match status" value="1"/>
</dbReference>
<accession>A0ABT6SK89</accession>
<keyword evidence="4" id="KW-0238">DNA-binding</keyword>
<keyword evidence="9" id="KW-1185">Reference proteome</keyword>
<dbReference type="InterPro" id="IPR013325">
    <property type="entry name" value="RNA_pol_sigma_r2"/>
</dbReference>
<dbReference type="Gene3D" id="1.10.10.10">
    <property type="entry name" value="Winged helix-like DNA-binding domain superfamily/Winged helix DNA-binding domain"/>
    <property type="match status" value="1"/>
</dbReference>
<dbReference type="EMBL" id="JASCIQ010000044">
    <property type="protein sequence ID" value="MDI3408360.1"/>
    <property type="molecule type" value="Genomic_DNA"/>
</dbReference>
<name>A0ABT6SK89_9ACTN</name>
<evidence type="ECO:0000256" key="3">
    <source>
        <dbReference type="ARBA" id="ARBA00023082"/>
    </source>
</evidence>
<evidence type="ECO:0000259" key="6">
    <source>
        <dbReference type="Pfam" id="PF04542"/>
    </source>
</evidence>
<dbReference type="NCBIfam" id="TIGR02937">
    <property type="entry name" value="sigma70-ECF"/>
    <property type="match status" value="1"/>
</dbReference>
<evidence type="ECO:0000256" key="2">
    <source>
        <dbReference type="ARBA" id="ARBA00023015"/>
    </source>
</evidence>
<dbReference type="RefSeq" id="WP_282546269.1">
    <property type="nucleotide sequence ID" value="NZ_JASCIQ010000044.1"/>
</dbReference>
<comment type="caution">
    <text evidence="8">The sequence shown here is derived from an EMBL/GenBank/DDBJ whole genome shotgun (WGS) entry which is preliminary data.</text>
</comment>
<keyword evidence="3" id="KW-0731">Sigma factor</keyword>
<dbReference type="InterPro" id="IPR014284">
    <property type="entry name" value="RNA_pol_sigma-70_dom"/>
</dbReference>
<dbReference type="SUPFAM" id="SSF88659">
    <property type="entry name" value="Sigma3 and sigma4 domains of RNA polymerase sigma factors"/>
    <property type="match status" value="1"/>
</dbReference>
<organism evidence="8 9">
    <name type="scientific">Streptomyces cavernicola</name>
    <dbReference type="NCBI Taxonomy" id="3043613"/>
    <lineage>
        <taxon>Bacteria</taxon>
        <taxon>Bacillati</taxon>
        <taxon>Actinomycetota</taxon>
        <taxon>Actinomycetes</taxon>
        <taxon>Kitasatosporales</taxon>
        <taxon>Streptomycetaceae</taxon>
        <taxon>Streptomyces</taxon>
    </lineage>
</organism>
<proteinExistence type="inferred from homology"/>
<dbReference type="Pfam" id="PF08281">
    <property type="entry name" value="Sigma70_r4_2"/>
    <property type="match status" value="1"/>
</dbReference>
<dbReference type="InterPro" id="IPR039425">
    <property type="entry name" value="RNA_pol_sigma-70-like"/>
</dbReference>
<evidence type="ECO:0000313" key="9">
    <source>
        <dbReference type="Proteomes" id="UP001223978"/>
    </source>
</evidence>
<protein>
    <submittedName>
        <fullName evidence="8">Sigma-70 family RNA polymerase sigma factor</fullName>
    </submittedName>
</protein>
<dbReference type="InterPro" id="IPR007627">
    <property type="entry name" value="RNA_pol_sigma70_r2"/>
</dbReference>
<evidence type="ECO:0000256" key="5">
    <source>
        <dbReference type="ARBA" id="ARBA00023163"/>
    </source>
</evidence>
<feature type="domain" description="RNA polymerase sigma factor 70 region 4 type 2" evidence="7">
    <location>
        <begin position="143"/>
        <end position="193"/>
    </location>
</feature>
<dbReference type="Proteomes" id="UP001223978">
    <property type="component" value="Unassembled WGS sequence"/>
</dbReference>
<sequence length="206" mass="22958">MPDHDITSSRAEFRLGNVGVGQVLFGKHDRSVPQSAASASSRRDAPQREFAQFYEQHMPKLIRHLMRQGASGHEAAEAAQAAFTEAFVKWDTIEHPAAWLRQVAWRSHLRRRTDREDPVQDVPELPGGMCPLHHVELKEEETRVYAALAGLPPQQRRVLAWYLDGFAATEIAAVLGLSTEAVRQNLSRGRARLKTILLGPNDGGGR</sequence>
<evidence type="ECO:0000259" key="7">
    <source>
        <dbReference type="Pfam" id="PF08281"/>
    </source>
</evidence>
<evidence type="ECO:0000313" key="8">
    <source>
        <dbReference type="EMBL" id="MDI3408360.1"/>
    </source>
</evidence>
<feature type="domain" description="RNA polymerase sigma-70 region 2" evidence="6">
    <location>
        <begin position="53"/>
        <end position="114"/>
    </location>
</feature>
<dbReference type="PANTHER" id="PTHR43133">
    <property type="entry name" value="RNA POLYMERASE ECF-TYPE SIGMA FACTO"/>
    <property type="match status" value="1"/>
</dbReference>
<gene>
    <name evidence="8" type="ORF">QIS96_31640</name>
</gene>
<dbReference type="SUPFAM" id="SSF88946">
    <property type="entry name" value="Sigma2 domain of RNA polymerase sigma factors"/>
    <property type="match status" value="1"/>
</dbReference>
<keyword evidence="2" id="KW-0805">Transcription regulation</keyword>
<dbReference type="Gene3D" id="1.10.1740.10">
    <property type="match status" value="1"/>
</dbReference>
<reference evidence="8 9" key="1">
    <citation type="submission" date="2023-05" db="EMBL/GenBank/DDBJ databases">
        <title>Draft genome sequence of Streptomyces sp. B-S-A6 isolated from a cave soil in Thailand.</title>
        <authorList>
            <person name="Chamroensaksri N."/>
            <person name="Muangham S."/>
        </authorList>
    </citation>
    <scope>NUCLEOTIDE SEQUENCE [LARGE SCALE GENOMIC DNA]</scope>
    <source>
        <strain evidence="8 9">B-S-A6</strain>
    </source>
</reference>
<dbReference type="Pfam" id="PF04542">
    <property type="entry name" value="Sigma70_r2"/>
    <property type="match status" value="1"/>
</dbReference>
<evidence type="ECO:0000256" key="4">
    <source>
        <dbReference type="ARBA" id="ARBA00023125"/>
    </source>
</evidence>
<dbReference type="CDD" id="cd06171">
    <property type="entry name" value="Sigma70_r4"/>
    <property type="match status" value="1"/>
</dbReference>